<comment type="caution">
    <text evidence="1">The sequence shown here is derived from an EMBL/GenBank/DDBJ whole genome shotgun (WGS) entry which is preliminary data.</text>
</comment>
<protein>
    <submittedName>
        <fullName evidence="1">Uncharacterized protein</fullName>
    </submittedName>
</protein>
<dbReference type="Proteomes" id="UP000075424">
    <property type="component" value="Unassembled WGS sequence"/>
</dbReference>
<organism evidence="1 2">
    <name type="scientific">Geobacillus stearothermophilus</name>
    <name type="common">Bacillus stearothermophilus</name>
    <dbReference type="NCBI Taxonomy" id="1422"/>
    <lineage>
        <taxon>Bacteria</taxon>
        <taxon>Bacillati</taxon>
        <taxon>Bacillota</taxon>
        <taxon>Bacilli</taxon>
        <taxon>Bacillales</taxon>
        <taxon>Anoxybacillaceae</taxon>
        <taxon>Geobacillus</taxon>
    </lineage>
</organism>
<proteinExistence type="predicted"/>
<dbReference type="PATRIC" id="fig|1422.18.peg.3104"/>
<gene>
    <name evidence="1" type="ORF">B4109_0548</name>
</gene>
<evidence type="ECO:0000313" key="2">
    <source>
        <dbReference type="Proteomes" id="UP000075424"/>
    </source>
</evidence>
<dbReference type="AlphaFoldDB" id="A0A150MRS4"/>
<sequence length="37" mass="4300">MKGAIVFIGVIAILMLMRKRFRYGCTEKEWIKRGGRA</sequence>
<accession>A0A150MRS4</accession>
<name>A0A150MRS4_GEOSE</name>
<evidence type="ECO:0000313" key="1">
    <source>
        <dbReference type="EMBL" id="KYD27178.1"/>
    </source>
</evidence>
<dbReference type="EMBL" id="LQYV01000056">
    <property type="protein sequence ID" value="KYD27178.1"/>
    <property type="molecule type" value="Genomic_DNA"/>
</dbReference>
<reference evidence="1 2" key="1">
    <citation type="submission" date="2016-01" db="EMBL/GenBank/DDBJ databases">
        <title>Draft Genome Sequences of Seven Thermophilic Sporeformers Isolated from Foods.</title>
        <authorList>
            <person name="Berendsen E.M."/>
            <person name="Wells-Bennik M.H."/>
            <person name="Krawcyk A.O."/>
            <person name="De Jong A."/>
            <person name="Holsappel S."/>
            <person name="Eijlander R.T."/>
            <person name="Kuipers O.P."/>
        </authorList>
    </citation>
    <scope>NUCLEOTIDE SEQUENCE [LARGE SCALE GENOMIC DNA]</scope>
    <source>
        <strain evidence="1 2">B4109</strain>
    </source>
</reference>